<dbReference type="GO" id="GO:0015128">
    <property type="term" value="F:gluconate transmembrane transporter activity"/>
    <property type="evidence" value="ECO:0007669"/>
    <property type="project" value="InterPro"/>
</dbReference>
<comment type="caution">
    <text evidence="2">The sequence shown here is derived from an EMBL/GenBank/DDBJ whole genome shotgun (WGS) entry which is preliminary data.</text>
</comment>
<feature type="transmembrane region" description="Helical" evidence="1">
    <location>
        <begin position="224"/>
        <end position="250"/>
    </location>
</feature>
<feature type="transmembrane region" description="Helical" evidence="1">
    <location>
        <begin position="270"/>
        <end position="288"/>
    </location>
</feature>
<dbReference type="EMBL" id="WELI01000001">
    <property type="protein sequence ID" value="KAB7732686.1"/>
    <property type="molecule type" value="Genomic_DNA"/>
</dbReference>
<dbReference type="RefSeq" id="WP_152122202.1">
    <property type="nucleotide sequence ID" value="NZ_WELI01000001.1"/>
</dbReference>
<evidence type="ECO:0000313" key="2">
    <source>
        <dbReference type="EMBL" id="KAB7732686.1"/>
    </source>
</evidence>
<keyword evidence="1" id="KW-1133">Transmembrane helix</keyword>
<sequence>MNPLFLLLLGIVAIILLSSRFKLHTFVVLFGLTLTLGLLAGFVPADVLKYAREGFGHTIEKVGLLIVLGTLLGSLLDRSGATLSIANFLLSRVGAGQTALAVTLMAFLVGLPIFCDSGFIVLSGLVLALAQRVQQGHLRLVLCLAGGLYSVHCLVPPHPGITAAVGVLNADTGQMMLLGTALALPPTVVAYLWARYADRRFGWSVDQFDAEIDTLRPEPSPPTLLPSVTGALAAIFVPIGLIALKSVLGLNPALWPATLLTGVGFLGDPIAALGVGIGIALSLFPKLTKALFNELTEESIVKAGPVLVIVAAGGAFGEIIKHMGLETQLTGFAQQVSLGLLLPFGLTVLLKTAQGSSTVAVLAVASLLQPLLPMLGFVTDWDKVLVLAAMGAGSMTLSHANDAYFWVVARFGQLPTPLMLRTYSVMTVWMGLSAFLSLLLVAWLTR</sequence>
<dbReference type="Pfam" id="PF02447">
    <property type="entry name" value="GntP_permease"/>
    <property type="match status" value="1"/>
</dbReference>
<gene>
    <name evidence="2" type="ORF">F5984_01680</name>
</gene>
<feature type="transmembrane region" description="Helical" evidence="1">
    <location>
        <begin position="300"/>
        <end position="320"/>
    </location>
</feature>
<reference evidence="2 3" key="1">
    <citation type="submission" date="2019-10" db="EMBL/GenBank/DDBJ databases">
        <title>Rudanella paleaurantiibacter sp. nov., isolated from sludge.</title>
        <authorList>
            <person name="Xu S.Q."/>
        </authorList>
    </citation>
    <scope>NUCLEOTIDE SEQUENCE [LARGE SCALE GENOMIC DNA]</scope>
    <source>
        <strain evidence="2 3">HX-22-17</strain>
    </source>
</reference>
<feature type="transmembrane region" description="Helical" evidence="1">
    <location>
        <begin position="420"/>
        <end position="444"/>
    </location>
</feature>
<dbReference type="Proteomes" id="UP000488299">
    <property type="component" value="Unassembled WGS sequence"/>
</dbReference>
<evidence type="ECO:0000313" key="3">
    <source>
        <dbReference type="Proteomes" id="UP000488299"/>
    </source>
</evidence>
<feature type="transmembrane region" description="Helical" evidence="1">
    <location>
        <begin position="137"/>
        <end position="155"/>
    </location>
</feature>
<dbReference type="GO" id="GO:0005886">
    <property type="term" value="C:plasma membrane"/>
    <property type="evidence" value="ECO:0007669"/>
    <property type="project" value="TreeGrafter"/>
</dbReference>
<feature type="transmembrane region" description="Helical" evidence="1">
    <location>
        <begin position="28"/>
        <end position="50"/>
    </location>
</feature>
<dbReference type="PANTHER" id="PTHR30354">
    <property type="entry name" value="GNT FAMILY GLUCONATE TRANSPORTER"/>
    <property type="match status" value="1"/>
</dbReference>
<keyword evidence="3" id="KW-1185">Reference proteome</keyword>
<feature type="transmembrane region" description="Helical" evidence="1">
    <location>
        <begin position="102"/>
        <end position="130"/>
    </location>
</feature>
<keyword evidence="1" id="KW-0812">Transmembrane</keyword>
<accession>A0A7J5U4J3</accession>
<dbReference type="PANTHER" id="PTHR30354:SF11">
    <property type="entry name" value="PERMEASE"/>
    <property type="match status" value="1"/>
</dbReference>
<feature type="transmembrane region" description="Helical" evidence="1">
    <location>
        <begin position="384"/>
        <end position="408"/>
    </location>
</feature>
<proteinExistence type="predicted"/>
<feature type="transmembrane region" description="Helical" evidence="1">
    <location>
        <begin position="175"/>
        <end position="194"/>
    </location>
</feature>
<keyword evidence="1" id="KW-0472">Membrane</keyword>
<name>A0A7J5U4J3_9BACT</name>
<dbReference type="InterPro" id="IPR003474">
    <property type="entry name" value="Glcn_transporter"/>
</dbReference>
<organism evidence="2 3">
    <name type="scientific">Rudanella paleaurantiibacter</name>
    <dbReference type="NCBI Taxonomy" id="2614655"/>
    <lineage>
        <taxon>Bacteria</taxon>
        <taxon>Pseudomonadati</taxon>
        <taxon>Bacteroidota</taxon>
        <taxon>Cytophagia</taxon>
        <taxon>Cytophagales</taxon>
        <taxon>Cytophagaceae</taxon>
        <taxon>Rudanella</taxon>
    </lineage>
</organism>
<dbReference type="AlphaFoldDB" id="A0A7J5U4J3"/>
<evidence type="ECO:0000256" key="1">
    <source>
        <dbReference type="SAM" id="Phobius"/>
    </source>
</evidence>
<protein>
    <submittedName>
        <fullName evidence="2">GntP family permease</fullName>
    </submittedName>
</protein>
<feature type="transmembrane region" description="Helical" evidence="1">
    <location>
        <begin position="357"/>
        <end position="378"/>
    </location>
</feature>